<dbReference type="AlphaFoldDB" id="A0AAC8YN55"/>
<evidence type="ECO:0000313" key="5">
    <source>
        <dbReference type="Proteomes" id="UP000577697"/>
    </source>
</evidence>
<dbReference type="EMBL" id="JACICB010000007">
    <property type="protein sequence ID" value="MBB3705846.1"/>
    <property type="molecule type" value="Genomic_DNA"/>
</dbReference>
<dbReference type="InterPro" id="IPR006944">
    <property type="entry name" value="Phage/GTA_portal"/>
</dbReference>
<reference evidence="2 4" key="1">
    <citation type="submission" date="2016-03" db="EMBL/GenBank/DDBJ databases">
        <title>Complete genome of Aminobacter aminovorans KCTC 2477.</title>
        <authorList>
            <person name="Kim K.M."/>
        </authorList>
    </citation>
    <scope>NUCLEOTIDE SEQUENCE [LARGE SCALE GENOMIC DNA]</scope>
    <source>
        <strain evidence="2 4">KCTC 2477</strain>
    </source>
</reference>
<evidence type="ECO:0000313" key="4">
    <source>
        <dbReference type="Proteomes" id="UP000075755"/>
    </source>
</evidence>
<reference evidence="3 5" key="2">
    <citation type="submission" date="2020-08" db="EMBL/GenBank/DDBJ databases">
        <title>Genomic Encyclopedia of Type Strains, Phase IV (KMG-IV): sequencing the most valuable type-strain genomes for metagenomic binning, comparative biology and taxonomic classification.</title>
        <authorList>
            <person name="Goeker M."/>
        </authorList>
    </citation>
    <scope>NUCLEOTIDE SEQUENCE [LARGE SCALE GENOMIC DNA]</scope>
    <source>
        <strain evidence="3 5">DSM 10368</strain>
    </source>
</reference>
<proteinExistence type="predicted"/>
<accession>A0AAC8YN55</accession>
<feature type="region of interest" description="Disordered" evidence="1">
    <location>
        <begin position="406"/>
        <end position="428"/>
    </location>
</feature>
<name>A0AAC8YN55_AMIAI</name>
<evidence type="ECO:0000313" key="3">
    <source>
        <dbReference type="EMBL" id="MBB3705846.1"/>
    </source>
</evidence>
<dbReference type="Pfam" id="PF04860">
    <property type="entry name" value="Phage_portal"/>
    <property type="match status" value="1"/>
</dbReference>
<dbReference type="InterPro" id="IPR006427">
    <property type="entry name" value="Portal_HK97"/>
</dbReference>
<dbReference type="RefSeq" id="WP_067958971.1">
    <property type="nucleotide sequence ID" value="NZ_CP015005.1"/>
</dbReference>
<keyword evidence="5" id="KW-1185">Reference proteome</keyword>
<sequence>MLDGLRNSLARGLDVLAQRVSSEPRYPDAQRVGGGSRTLAGVSITPDSAVTIATVWACLRYLSQTVAVLPWHAMKDGAKGAEIQSKHSVDYLINKRPNPEWSSFQFRETLTHWALRWGNGYAEIERDQLGRPFALWPIHPDRVEICRDTETGVLFYEVSNGAGGTIEIAAMDMFHLRGFGEGPVGVNVITYAAQSLGWAKAAQLFGSSFFGNGANVAGVVINKKGLKEGGLRKQRAEFDQLYKGVRNANKTAFLDNDADWKKIGLNAEETQLIEVHQYLVEEICRWFGVPPHKVMHLLRATFSNIEHQAIEVVVDSVSPWVKRFEDEADYKLFGQNRQGLYTKMNMRALMRGDQKTRGEYYKLMREVGAYSPNRILELEDENTIGAIGDIHTMNSTYTTLERIGEDPINPRAVSGNNGGPPMEPDDEAQTNMADFNRILGREVEHA</sequence>
<dbReference type="NCBIfam" id="TIGR01537">
    <property type="entry name" value="portal_HK97"/>
    <property type="match status" value="1"/>
</dbReference>
<evidence type="ECO:0000256" key="1">
    <source>
        <dbReference type="SAM" id="MobiDB-lite"/>
    </source>
</evidence>
<dbReference type="Proteomes" id="UP000577697">
    <property type="component" value="Unassembled WGS sequence"/>
</dbReference>
<gene>
    <name evidence="2" type="ORF">AA2016_2243</name>
    <name evidence="3" type="ORF">FHS67_002165</name>
</gene>
<protein>
    <submittedName>
        <fullName evidence="3">HK97 family phage portal protein</fullName>
    </submittedName>
    <submittedName>
        <fullName evidence="2">Phage portal protein, HK97 family</fullName>
    </submittedName>
</protein>
<dbReference type="EMBL" id="CP015005">
    <property type="protein sequence ID" value="AMS41171.1"/>
    <property type="molecule type" value="Genomic_DNA"/>
</dbReference>
<dbReference type="Proteomes" id="UP000075755">
    <property type="component" value="Chromosome"/>
</dbReference>
<organism evidence="2 4">
    <name type="scientific">Aminobacter aminovorans</name>
    <name type="common">Chelatobacter heintzii</name>
    <dbReference type="NCBI Taxonomy" id="83263"/>
    <lineage>
        <taxon>Bacteria</taxon>
        <taxon>Pseudomonadati</taxon>
        <taxon>Pseudomonadota</taxon>
        <taxon>Alphaproteobacteria</taxon>
        <taxon>Hyphomicrobiales</taxon>
        <taxon>Phyllobacteriaceae</taxon>
        <taxon>Aminobacter</taxon>
    </lineage>
</organism>
<evidence type="ECO:0000313" key="2">
    <source>
        <dbReference type="EMBL" id="AMS41171.1"/>
    </source>
</evidence>
<dbReference type="KEGG" id="aak:AA2016_2243"/>